<keyword evidence="4 8" id="KW-0408">Iron</keyword>
<dbReference type="NCBIfam" id="NF005723">
    <property type="entry name" value="PRK07539.1-3"/>
    <property type="match status" value="1"/>
</dbReference>
<dbReference type="PANTHER" id="PTHR10371">
    <property type="entry name" value="NADH DEHYDROGENASE UBIQUINONE FLAVOPROTEIN 2, MITOCHONDRIAL"/>
    <property type="match status" value="1"/>
</dbReference>
<evidence type="ECO:0000256" key="1">
    <source>
        <dbReference type="ARBA" id="ARBA00010643"/>
    </source>
</evidence>
<keyword evidence="5 8" id="KW-0411">Iron-sulfur</keyword>
<feature type="binding site" evidence="8">
    <location>
        <position position="83"/>
    </location>
    <ligand>
        <name>[2Fe-2S] cluster</name>
        <dbReference type="ChEBI" id="CHEBI:190135"/>
    </ligand>
</feature>
<organism evidence="9 10">
    <name type="scientific">Pigmentiphaga litoralis</name>
    <dbReference type="NCBI Taxonomy" id="516702"/>
    <lineage>
        <taxon>Bacteria</taxon>
        <taxon>Pseudomonadati</taxon>
        <taxon>Pseudomonadota</taxon>
        <taxon>Betaproteobacteria</taxon>
        <taxon>Burkholderiales</taxon>
        <taxon>Alcaligenaceae</taxon>
        <taxon>Pigmentiphaga</taxon>
    </lineage>
</organism>
<dbReference type="PANTHER" id="PTHR10371:SF3">
    <property type="entry name" value="NADH DEHYDROGENASE [UBIQUINONE] FLAVOPROTEIN 2, MITOCHONDRIAL"/>
    <property type="match status" value="1"/>
</dbReference>
<sequence>MLLSEQAFKKIDRELTKFPADQKQSAVMAALAIAQDEKGWLSPEVMEEIAIYLDMAPIAVQEVATFYNMYNLKPTGKYKISVCTNLPCALRDGERAAHFLKDKLGIDYRETTADGVFTLVEGECMGACGDSPVLLVNNKRMCIQMSDDRLEALVAELRSDATAGGAQ</sequence>
<dbReference type="PIRSF" id="PIRSF000216">
    <property type="entry name" value="NADH_DH_24kDa"/>
    <property type="match status" value="1"/>
</dbReference>
<dbReference type="FunFam" id="1.10.10.1590:FF:000001">
    <property type="entry name" value="NADH-quinone oxidoreductase subunit E"/>
    <property type="match status" value="1"/>
</dbReference>
<dbReference type="CDD" id="cd03064">
    <property type="entry name" value="TRX_Fd_NuoE"/>
    <property type="match status" value="1"/>
</dbReference>
<keyword evidence="2 8" id="KW-0001">2Fe-2S</keyword>
<evidence type="ECO:0000313" key="9">
    <source>
        <dbReference type="EMBL" id="NYE83411.1"/>
    </source>
</evidence>
<keyword evidence="3 8" id="KW-0479">Metal-binding</keyword>
<dbReference type="Pfam" id="PF01257">
    <property type="entry name" value="2Fe-2S_thioredx"/>
    <property type="match status" value="1"/>
</dbReference>
<reference evidence="9 10" key="1">
    <citation type="submission" date="2020-07" db="EMBL/GenBank/DDBJ databases">
        <title>Genomic Encyclopedia of Type Strains, Phase IV (KMG-V): Genome sequencing to study the core and pangenomes of soil and plant-associated prokaryotes.</title>
        <authorList>
            <person name="Whitman W."/>
        </authorList>
    </citation>
    <scope>NUCLEOTIDE SEQUENCE [LARGE SCALE GENOMIC DNA]</scope>
    <source>
        <strain evidence="9 10">SAS40</strain>
    </source>
</reference>
<name>A0A7Y9IUQ7_9BURK</name>
<comment type="cofactor">
    <cofactor evidence="6">
        <name>[2Fe-2S] cluster</name>
        <dbReference type="ChEBI" id="CHEBI:190135"/>
    </cofactor>
</comment>
<dbReference type="Proteomes" id="UP000542125">
    <property type="component" value="Unassembled WGS sequence"/>
</dbReference>
<dbReference type="InterPro" id="IPR042128">
    <property type="entry name" value="NuoE_dom"/>
</dbReference>
<dbReference type="RefSeq" id="WP_179587044.1">
    <property type="nucleotide sequence ID" value="NZ_BMXQ01000001.1"/>
</dbReference>
<comment type="catalytic activity">
    <reaction evidence="7">
        <text>a quinone + NADH + 5 H(+)(in) = a quinol + NAD(+) + 4 H(+)(out)</text>
        <dbReference type="Rhea" id="RHEA:57888"/>
        <dbReference type="ChEBI" id="CHEBI:15378"/>
        <dbReference type="ChEBI" id="CHEBI:24646"/>
        <dbReference type="ChEBI" id="CHEBI:57540"/>
        <dbReference type="ChEBI" id="CHEBI:57945"/>
        <dbReference type="ChEBI" id="CHEBI:132124"/>
    </reaction>
</comment>
<evidence type="ECO:0000256" key="2">
    <source>
        <dbReference type="ARBA" id="ARBA00022714"/>
    </source>
</evidence>
<comment type="cofactor">
    <cofactor evidence="8">
        <name>[2Fe-2S] cluster</name>
        <dbReference type="ChEBI" id="CHEBI:190135"/>
    </cofactor>
    <text evidence="8">Binds 1 [2Fe-2S] cluster.</text>
</comment>
<evidence type="ECO:0000256" key="5">
    <source>
        <dbReference type="ARBA" id="ARBA00023014"/>
    </source>
</evidence>
<dbReference type="AlphaFoldDB" id="A0A7Y9IUQ7"/>
<keyword evidence="10" id="KW-1185">Reference proteome</keyword>
<evidence type="ECO:0000256" key="8">
    <source>
        <dbReference type="PIRSR" id="PIRSR000216-1"/>
    </source>
</evidence>
<evidence type="ECO:0000256" key="3">
    <source>
        <dbReference type="ARBA" id="ARBA00022723"/>
    </source>
</evidence>
<gene>
    <name evidence="9" type="ORF">FHW18_002682</name>
</gene>
<evidence type="ECO:0000256" key="6">
    <source>
        <dbReference type="ARBA" id="ARBA00034078"/>
    </source>
</evidence>
<dbReference type="InterPro" id="IPR002023">
    <property type="entry name" value="NuoE-like"/>
</dbReference>
<evidence type="ECO:0000256" key="4">
    <source>
        <dbReference type="ARBA" id="ARBA00023004"/>
    </source>
</evidence>
<dbReference type="GO" id="GO:0003954">
    <property type="term" value="F:NADH dehydrogenase activity"/>
    <property type="evidence" value="ECO:0007669"/>
    <property type="project" value="TreeGrafter"/>
</dbReference>
<dbReference type="Gene3D" id="3.40.30.10">
    <property type="entry name" value="Glutaredoxin"/>
    <property type="match status" value="1"/>
</dbReference>
<comment type="similarity">
    <text evidence="1">Belongs to the complex I 24 kDa subunit family.</text>
</comment>
<comment type="caution">
    <text evidence="9">The sequence shown here is derived from an EMBL/GenBank/DDBJ whole genome shotgun (WGS) entry which is preliminary data.</text>
</comment>
<protein>
    <submittedName>
        <fullName evidence="9">NADH-quinone oxidoreductase subunit E</fullName>
    </submittedName>
</protein>
<dbReference type="NCBIfam" id="TIGR01958">
    <property type="entry name" value="nuoE_fam"/>
    <property type="match status" value="1"/>
</dbReference>
<dbReference type="InterPro" id="IPR036249">
    <property type="entry name" value="Thioredoxin-like_sf"/>
</dbReference>
<dbReference type="InterPro" id="IPR041921">
    <property type="entry name" value="NuoE_N"/>
</dbReference>
<feature type="binding site" evidence="8">
    <location>
        <position position="124"/>
    </location>
    <ligand>
        <name>[2Fe-2S] cluster</name>
        <dbReference type="ChEBI" id="CHEBI:190135"/>
    </ligand>
</feature>
<feature type="binding site" evidence="8">
    <location>
        <position position="128"/>
    </location>
    <ligand>
        <name>[2Fe-2S] cluster</name>
        <dbReference type="ChEBI" id="CHEBI:190135"/>
    </ligand>
</feature>
<dbReference type="SUPFAM" id="SSF52833">
    <property type="entry name" value="Thioredoxin-like"/>
    <property type="match status" value="1"/>
</dbReference>
<dbReference type="GO" id="GO:0051537">
    <property type="term" value="F:2 iron, 2 sulfur cluster binding"/>
    <property type="evidence" value="ECO:0007669"/>
    <property type="project" value="UniProtKB-KW"/>
</dbReference>
<dbReference type="EMBL" id="JACBYR010000001">
    <property type="protein sequence ID" value="NYE83411.1"/>
    <property type="molecule type" value="Genomic_DNA"/>
</dbReference>
<dbReference type="GO" id="GO:0046872">
    <property type="term" value="F:metal ion binding"/>
    <property type="evidence" value="ECO:0007669"/>
    <property type="project" value="UniProtKB-KW"/>
</dbReference>
<evidence type="ECO:0000313" key="10">
    <source>
        <dbReference type="Proteomes" id="UP000542125"/>
    </source>
</evidence>
<proteinExistence type="inferred from homology"/>
<dbReference type="Gene3D" id="1.10.10.1590">
    <property type="entry name" value="NADH-quinone oxidoreductase subunit E"/>
    <property type="match status" value="1"/>
</dbReference>
<evidence type="ECO:0000256" key="7">
    <source>
        <dbReference type="ARBA" id="ARBA00047712"/>
    </source>
</evidence>
<accession>A0A7Y9IUQ7</accession>
<feature type="binding site" evidence="8">
    <location>
        <position position="88"/>
    </location>
    <ligand>
        <name>[2Fe-2S] cluster</name>
        <dbReference type="ChEBI" id="CHEBI:190135"/>
    </ligand>
</feature>